<dbReference type="Gene3D" id="1.25.10.10">
    <property type="entry name" value="Leucine-rich Repeat Variant"/>
    <property type="match status" value="2"/>
</dbReference>
<organism evidence="5 6">
    <name type="scientific">Gossypium klotzschianum</name>
    <dbReference type="NCBI Taxonomy" id="34286"/>
    <lineage>
        <taxon>Eukaryota</taxon>
        <taxon>Viridiplantae</taxon>
        <taxon>Streptophyta</taxon>
        <taxon>Embryophyta</taxon>
        <taxon>Tracheophyta</taxon>
        <taxon>Spermatophyta</taxon>
        <taxon>Magnoliopsida</taxon>
        <taxon>eudicotyledons</taxon>
        <taxon>Gunneridae</taxon>
        <taxon>Pentapetalae</taxon>
        <taxon>rosids</taxon>
        <taxon>malvids</taxon>
        <taxon>Malvales</taxon>
        <taxon>Malvaceae</taxon>
        <taxon>Malvoideae</taxon>
        <taxon>Gossypium</taxon>
    </lineage>
</organism>
<dbReference type="InterPro" id="IPR045206">
    <property type="entry name" value="Maestro_heat-like_prot"/>
</dbReference>
<dbReference type="Pfam" id="PF23221">
    <property type="entry name" value="HEAT_MROH2B_1st"/>
    <property type="match status" value="1"/>
</dbReference>
<dbReference type="Pfam" id="PF23210">
    <property type="entry name" value="HEAT_Maestro_2"/>
    <property type="match status" value="2"/>
</dbReference>
<dbReference type="InterPro" id="IPR011989">
    <property type="entry name" value="ARM-like"/>
</dbReference>
<dbReference type="InterPro" id="IPR056282">
    <property type="entry name" value="MROH2B-like_N_HEAT"/>
</dbReference>
<feature type="non-terminal residue" evidence="5">
    <location>
        <position position="1"/>
    </location>
</feature>
<accession>A0A7J8UWR9</accession>
<keyword evidence="1" id="KW-0677">Repeat</keyword>
<gene>
    <name evidence="5" type="ORF">Goklo_021842</name>
</gene>
<evidence type="ECO:0000259" key="4">
    <source>
        <dbReference type="Pfam" id="PF23227"/>
    </source>
</evidence>
<feature type="domain" description="Maestro/Maestro-like HEAT-repeats" evidence="4">
    <location>
        <begin position="1573"/>
        <end position="1695"/>
    </location>
</feature>
<feature type="domain" description="MROH2B-like HEAT-repeats" evidence="2">
    <location>
        <begin position="747"/>
        <end position="989"/>
    </location>
</feature>
<evidence type="ECO:0000313" key="6">
    <source>
        <dbReference type="Proteomes" id="UP000593573"/>
    </source>
</evidence>
<evidence type="ECO:0000259" key="2">
    <source>
        <dbReference type="Pfam" id="PF23210"/>
    </source>
</evidence>
<dbReference type="GO" id="GO:0005737">
    <property type="term" value="C:cytoplasm"/>
    <property type="evidence" value="ECO:0007669"/>
    <property type="project" value="TreeGrafter"/>
</dbReference>
<dbReference type="OrthoDB" id="1884734at2759"/>
<evidence type="ECO:0008006" key="7">
    <source>
        <dbReference type="Google" id="ProtNLM"/>
    </source>
</evidence>
<feature type="domain" description="MROH2B-like HEAT-repeats" evidence="2">
    <location>
        <begin position="401"/>
        <end position="681"/>
    </location>
</feature>
<name>A0A7J8UWR9_9ROSI</name>
<dbReference type="InterPro" id="IPR055408">
    <property type="entry name" value="HEAT_MROH2B-like"/>
</dbReference>
<evidence type="ECO:0000259" key="3">
    <source>
        <dbReference type="Pfam" id="PF23221"/>
    </source>
</evidence>
<reference evidence="5 6" key="1">
    <citation type="journal article" date="2019" name="Genome Biol. Evol.">
        <title>Insights into the evolution of the New World diploid cottons (Gossypium, subgenus Houzingenia) based on genome sequencing.</title>
        <authorList>
            <person name="Grover C.E."/>
            <person name="Arick M.A. 2nd"/>
            <person name="Thrash A."/>
            <person name="Conover J.L."/>
            <person name="Sanders W.S."/>
            <person name="Peterson D.G."/>
            <person name="Frelichowski J.E."/>
            <person name="Scheffler J.A."/>
            <person name="Scheffler B.E."/>
            <person name="Wendel J.F."/>
        </authorList>
    </citation>
    <scope>NUCLEOTIDE SEQUENCE [LARGE SCALE GENOMIC DNA]</scope>
    <source>
        <strain evidence="5">57</strain>
        <tissue evidence="5">Leaf</tissue>
    </source>
</reference>
<dbReference type="SUPFAM" id="SSF48371">
    <property type="entry name" value="ARM repeat"/>
    <property type="match status" value="3"/>
</dbReference>
<evidence type="ECO:0000313" key="5">
    <source>
        <dbReference type="EMBL" id="MBA0654941.1"/>
    </source>
</evidence>
<feature type="domain" description="MROH2B-like N-terminal HEAT-repeats" evidence="3">
    <location>
        <begin position="122"/>
        <end position="315"/>
    </location>
</feature>
<dbReference type="Pfam" id="PF23227">
    <property type="entry name" value="HEAT_MROH2B_C"/>
    <property type="match status" value="1"/>
</dbReference>
<sequence length="1746" mass="194236">LTLANIEPKRKTLTTSLAVTFPVSSSPFVASQKPNSIFHYLISIFKFPHIFDATFTFLLNFKWLLRAPSGAQFPLQAVQVLVSSLADESPIVREASMASLKDISPLNPLLVLDCCSAISRGGRRRFGNMAGVFQVMAFGVRALDKNDIDASYIAKLAKIVTAEIISSKELNSDWQRAAASLLVSIGSHLPDLMMEEIFLHLSGPSSGLPAMVQILADFASADALQFTPRLKGVLSRVLPIIGNGRDAHRPIFANAFKCWCQAVWQYNIDFPSESPIDGDVMSFLNSAFELLLRVWAASRDLKVRVSSVEALGQMVGLITRSHLKAALPRLVPTILELYRKDQDIELIATYSLYNLLNASLLPETVPPLLDFEELAVILSTLLPVICMNSDSKEYSKFSVALKKCRLKEEPLTFGALCVLKHLLPRSSEAWHNKRHLLVDTVKLLLDEQNLDIRKALSELIVVMASHCYLVGPSAELFIEYLVKTRSTCPKELREICEKGLLLVTITIPEMEHILWPFLLKMIIPRAYTGAVAIVCRCIAELCRHRSSYNNNIVGDYKARDDIPSPEELFARLIVLLHNPLAREQRATQILKVLSYLAPLFPRNINLFWQDEIQKMKAYISDPEDLKLDPSYQETWDEMIINFLAESLDVIHDNDWMLSLGNAFTKQYALYTPDDEHSAVLHRSKGRLEGRRRGGMDEKLKRAKERDCSMVLRLFTLVWTPNYNFFVEPELVQNSDLPGTYSLFAICHRCLGMLLQKVNDRAYVRGKIDWMYKQANIAIPINRLGLAKSMGLVAASHLDTVLDKLKDILDNVGQSIFQSFEVHIPENFDLKLRLTYCRFLAFFSESYRTEESDDVHAALALMYGYAARYAPSVVIEARIDALVGTNMLSRLLHVRHPKAKQAVITAIDLLGRAVAKAAENGAPFPLKRRDMLLDYILTLMGREETDGFADSSLELLRTQALALNACTTLVSVEPKLTIETRNHVMKATLGFFALPNDPLDVVNPLIDNLITLLCAILLTSGEDGRSRAEQLLHILRKIDQYVSSSVDYQRRRGCLAVYEMLDKFRVLCICGYCPLGCHGGCTHGKQIDPAFVLPSREALSLGDRVITYLPRCADADSEIRKISAQILDQLFNISLSLPKPLGSSVYGDIELCYVALSSLEDVIAILRSDASIDPSEVFNRIVASVCTLMTKEELVGTLHCCMPAICDRIKQSAEGAILAVIEFVAKRGSELSESDVSRTAQSLLSAAGHVTEKQLRLEVLGAISSLSENTNAKIVFNEVLAAAGRDIVTKDISRLRGGWPMQDAFHVIYSAFSQHTVLSVLFLEHLISVLNQTRVTKSSDPGKGENSSLVSETQLEDEILQAAIFALTSFFRGGGKVGKRAVEHSYSSVLAALVLQLGSCHGLATSGRHEPLRALLTAFKAFCECVGDLEMGKVQNICKIFSKSLNLQENFQREAAAAAVSEFIQYGSGFSSLLEEMVEVLCRHVSDESPTVRCLCLRGLVKIPSAHIDQYTTQVLGVILALLDDLDESVQLTAVSCLLMISMNVKMRADAFAAFGALSNYGIQAHKDAFLEQNTLKRFAPLMEIEGLLVLFNSHIVNSDHRSDYEDFVRDFTKQFLQHLPSRVDTYMVSTIQAFDAPWPIIQANAIYVSSSILSLSDDRHILTLYYSQVFGMLVSKMSRSTDAIVRATSSSAFGLLLKSTNSVPWKAARLERLDVTTKGQPDLNEQTLPERVTILTPQDNKDSTST</sequence>
<comment type="caution">
    <text evidence="5">The sequence shown here is derived from an EMBL/GenBank/DDBJ whole genome shotgun (WGS) entry which is preliminary data.</text>
</comment>
<dbReference type="Proteomes" id="UP000593573">
    <property type="component" value="Unassembled WGS sequence"/>
</dbReference>
<dbReference type="InterPro" id="IPR055406">
    <property type="entry name" value="HEAT_Maestro"/>
</dbReference>
<proteinExistence type="predicted"/>
<evidence type="ECO:0000256" key="1">
    <source>
        <dbReference type="ARBA" id="ARBA00022737"/>
    </source>
</evidence>
<dbReference type="EMBL" id="JABFAB010000007">
    <property type="protein sequence ID" value="MBA0654941.1"/>
    <property type="molecule type" value="Genomic_DNA"/>
</dbReference>
<keyword evidence="6" id="KW-1185">Reference proteome</keyword>
<dbReference type="PANTHER" id="PTHR23120:SF0">
    <property type="entry name" value="MAESTRO HEAT-LIKE REPEAT FAMILY MEMBER 1"/>
    <property type="match status" value="1"/>
</dbReference>
<dbReference type="PANTHER" id="PTHR23120">
    <property type="entry name" value="MAESTRO-RELATED HEAT DOMAIN-CONTAINING"/>
    <property type="match status" value="1"/>
</dbReference>
<dbReference type="InterPro" id="IPR016024">
    <property type="entry name" value="ARM-type_fold"/>
</dbReference>
<protein>
    <recommendedName>
        <fullName evidence="7">Condensin complex subunit 1 C-terminal domain-containing protein</fullName>
    </recommendedName>
</protein>